<evidence type="ECO:0000259" key="11">
    <source>
        <dbReference type="PROSITE" id="PS50262"/>
    </source>
</evidence>
<feature type="transmembrane region" description="Helical" evidence="10">
    <location>
        <begin position="335"/>
        <end position="362"/>
    </location>
</feature>
<keyword evidence="3 9" id="KW-0812">Transmembrane</keyword>
<evidence type="ECO:0000256" key="10">
    <source>
        <dbReference type="SAM" id="Phobius"/>
    </source>
</evidence>
<evidence type="ECO:0000256" key="2">
    <source>
        <dbReference type="ARBA" id="ARBA00022475"/>
    </source>
</evidence>
<keyword evidence="8 9" id="KW-0807">Transducer</keyword>
<dbReference type="Pfam" id="PF00001">
    <property type="entry name" value="7tm_1"/>
    <property type="match status" value="4"/>
</dbReference>
<protein>
    <recommendedName>
        <fullName evidence="11">G-protein coupled receptors family 1 profile domain-containing protein</fullName>
    </recommendedName>
</protein>
<evidence type="ECO:0000256" key="9">
    <source>
        <dbReference type="RuleBase" id="RU000688"/>
    </source>
</evidence>
<feature type="transmembrane region" description="Helical" evidence="10">
    <location>
        <begin position="17"/>
        <end position="42"/>
    </location>
</feature>
<dbReference type="PROSITE" id="PS00237">
    <property type="entry name" value="G_PROTEIN_RECEP_F1_1"/>
    <property type="match status" value="2"/>
</dbReference>
<evidence type="ECO:0000256" key="8">
    <source>
        <dbReference type="ARBA" id="ARBA00023224"/>
    </source>
</evidence>
<keyword evidence="4 10" id="KW-1133">Transmembrane helix</keyword>
<keyword evidence="2" id="KW-1003">Cell membrane</keyword>
<comment type="similarity">
    <text evidence="9">Belongs to the G-protein coupled receptor 1 family.</text>
</comment>
<dbReference type="EMBL" id="CALNXI010000215">
    <property type="protein sequence ID" value="CAH3022345.1"/>
    <property type="molecule type" value="Genomic_DNA"/>
</dbReference>
<feature type="transmembrane region" description="Helical" evidence="10">
    <location>
        <begin position="502"/>
        <end position="521"/>
    </location>
</feature>
<keyword evidence="13" id="KW-1185">Reference proteome</keyword>
<feature type="domain" description="G-protein coupled receptors family 1 profile" evidence="11">
    <location>
        <begin position="34"/>
        <end position="273"/>
    </location>
</feature>
<sequence>CFIDVPVLLLRGEGSTLLSIAVTNVLLMLTAIWGNVSILLSFVLSSSLRSTSNFLLLGLALTDLGVGLVVHPLYVLVLLSLYNNSIPPCAVVAVYSISTSFLAGLSLLYITVIGTDRYLALRLNLRYREYITERWINTTQIVMWVTNALLCLVWLKGFEVYSTLAAVVVALSLFLTFTIYIKLYAIVKRHKAQIHSQMLTQTAQFDLARSKRLRKSAVNTFYVFFTFLLCYLPFFVATAINNMSSSKTKEGVAVYEFTTTLMLCNSSLNPLMYCLHKLSDDCFIDVPVLFLRGEGSTLLSIAVTNVLLMLTAIWGNVSILLSFVLSSSLRSTSNFLLLGLALTDLGVGLVVHPLYVLVLLSLYNNSIPPCAVVAVYSISTSFLAGLSLLYITVIGTDRYLALRLNLRYREYITERWINTTQIVMWVTNAFLCLVWLKGFEVYSTLAAVVVALSLFLTFTIYIKLYAIVKRHKAQIHSQMLTQTAQFDLARSKRLRKSAVNTFYVFFTFLLCYLPFFVATAINNMSSSKTKEGVAVYEFTTTLMLCNSSLNPLMYCLRLREFRNALSSTYRRIFCFD</sequence>
<reference evidence="12 13" key="1">
    <citation type="submission" date="2022-05" db="EMBL/GenBank/DDBJ databases">
        <authorList>
            <consortium name="Genoscope - CEA"/>
            <person name="William W."/>
        </authorList>
    </citation>
    <scope>NUCLEOTIDE SEQUENCE [LARGE SCALE GENOMIC DNA]</scope>
</reference>
<dbReference type="CDD" id="cd00637">
    <property type="entry name" value="7tm_classA_rhodopsin-like"/>
    <property type="match status" value="2"/>
</dbReference>
<feature type="transmembrane region" description="Helical" evidence="10">
    <location>
        <begin position="533"/>
        <end position="556"/>
    </location>
</feature>
<dbReference type="PANTHER" id="PTHR24249">
    <property type="entry name" value="HISTAMINE RECEPTOR-RELATED G-PROTEIN COUPLED RECEPTOR"/>
    <property type="match status" value="1"/>
</dbReference>
<evidence type="ECO:0000256" key="1">
    <source>
        <dbReference type="ARBA" id="ARBA00004651"/>
    </source>
</evidence>
<dbReference type="PRINTS" id="PR00237">
    <property type="entry name" value="GPCRRHODOPSN"/>
</dbReference>
<comment type="caution">
    <text evidence="12">The sequence shown here is derived from an EMBL/GenBank/DDBJ whole genome shotgun (WGS) entry which is preliminary data.</text>
</comment>
<evidence type="ECO:0000256" key="5">
    <source>
        <dbReference type="ARBA" id="ARBA00023040"/>
    </source>
</evidence>
<dbReference type="InterPro" id="IPR000276">
    <property type="entry name" value="GPCR_Rhodpsn"/>
</dbReference>
<evidence type="ECO:0000256" key="7">
    <source>
        <dbReference type="ARBA" id="ARBA00023170"/>
    </source>
</evidence>
<dbReference type="PROSITE" id="PS50262">
    <property type="entry name" value="G_PROTEIN_RECEP_F1_2"/>
    <property type="match status" value="2"/>
</dbReference>
<accession>A0ABN8M2G4</accession>
<feature type="transmembrane region" description="Helical" evidence="10">
    <location>
        <begin position="161"/>
        <end position="181"/>
    </location>
</feature>
<dbReference type="Gene3D" id="1.20.1070.10">
    <property type="entry name" value="Rhodopsin 7-helix transmembrane proteins"/>
    <property type="match status" value="2"/>
</dbReference>
<dbReference type="Proteomes" id="UP001159427">
    <property type="component" value="Unassembled WGS sequence"/>
</dbReference>
<feature type="non-terminal residue" evidence="12">
    <location>
        <position position="1"/>
    </location>
</feature>
<feature type="transmembrane region" description="Helical" evidence="10">
    <location>
        <begin position="135"/>
        <end position="155"/>
    </location>
</feature>
<keyword evidence="7 9" id="KW-0675">Receptor</keyword>
<organism evidence="12 13">
    <name type="scientific">Porites evermanni</name>
    <dbReference type="NCBI Taxonomy" id="104178"/>
    <lineage>
        <taxon>Eukaryota</taxon>
        <taxon>Metazoa</taxon>
        <taxon>Cnidaria</taxon>
        <taxon>Anthozoa</taxon>
        <taxon>Hexacorallia</taxon>
        <taxon>Scleractinia</taxon>
        <taxon>Fungiina</taxon>
        <taxon>Poritidae</taxon>
        <taxon>Porites</taxon>
    </lineage>
</organism>
<feature type="domain" description="G-protein coupled receptors family 1 profile" evidence="11">
    <location>
        <begin position="315"/>
        <end position="554"/>
    </location>
</feature>
<comment type="subcellular location">
    <subcellularLocation>
        <location evidence="1">Cell membrane</location>
        <topology evidence="1">Multi-pass membrane protein</topology>
    </subcellularLocation>
</comment>
<evidence type="ECO:0000313" key="12">
    <source>
        <dbReference type="EMBL" id="CAH3022345.1"/>
    </source>
</evidence>
<evidence type="ECO:0000313" key="13">
    <source>
        <dbReference type="Proteomes" id="UP001159427"/>
    </source>
</evidence>
<evidence type="ECO:0000256" key="6">
    <source>
        <dbReference type="ARBA" id="ARBA00023136"/>
    </source>
</evidence>
<feature type="transmembrane region" description="Helical" evidence="10">
    <location>
        <begin position="416"/>
        <end position="436"/>
    </location>
</feature>
<evidence type="ECO:0000256" key="4">
    <source>
        <dbReference type="ARBA" id="ARBA00022989"/>
    </source>
</evidence>
<keyword evidence="6 10" id="KW-0472">Membrane</keyword>
<feature type="transmembrane region" description="Helical" evidence="10">
    <location>
        <begin position="221"/>
        <end position="240"/>
    </location>
</feature>
<feature type="transmembrane region" description="Helical" evidence="10">
    <location>
        <begin position="442"/>
        <end position="462"/>
    </location>
</feature>
<feature type="transmembrane region" description="Helical" evidence="10">
    <location>
        <begin position="93"/>
        <end position="114"/>
    </location>
</feature>
<feature type="transmembrane region" description="Helical" evidence="10">
    <location>
        <begin position="298"/>
        <end position="323"/>
    </location>
</feature>
<dbReference type="SUPFAM" id="SSF81321">
    <property type="entry name" value="Family A G protein-coupled receptor-like"/>
    <property type="match status" value="2"/>
</dbReference>
<name>A0ABN8M2G4_9CNID</name>
<evidence type="ECO:0000256" key="3">
    <source>
        <dbReference type="ARBA" id="ARBA00022692"/>
    </source>
</evidence>
<proteinExistence type="inferred from homology"/>
<gene>
    <name evidence="12" type="ORF">PEVE_00015053</name>
</gene>
<dbReference type="InterPro" id="IPR017452">
    <property type="entry name" value="GPCR_Rhodpsn_7TM"/>
</dbReference>
<dbReference type="PANTHER" id="PTHR24249:SF372">
    <property type="entry name" value="G-PROTEIN COUPLED RECEPTORS FAMILY 1 PROFILE DOMAIN-CONTAINING PROTEIN"/>
    <property type="match status" value="1"/>
</dbReference>
<feature type="transmembrane region" description="Helical" evidence="10">
    <location>
        <begin position="374"/>
        <end position="395"/>
    </location>
</feature>
<dbReference type="InterPro" id="IPR050569">
    <property type="entry name" value="TAAR"/>
</dbReference>
<feature type="transmembrane region" description="Helical" evidence="10">
    <location>
        <begin position="54"/>
        <end position="81"/>
    </location>
</feature>
<keyword evidence="5 9" id="KW-0297">G-protein coupled receptor</keyword>